<gene>
    <name evidence="3" type="ORF">CWO92_17665</name>
</gene>
<dbReference type="InterPro" id="IPR025241">
    <property type="entry name" value="DUF4190"/>
</dbReference>
<sequence>MDEKGRTTNSKSVISLTLGILSIVIPFIGVVLGVIGIIYSRIGIKEIEETNENGRGLATSGFICSIIGIIIHLLWILFIILSIYMFTNVEFEVMDILQKN</sequence>
<evidence type="ECO:0000313" key="4">
    <source>
        <dbReference type="Proteomes" id="UP000233440"/>
    </source>
</evidence>
<evidence type="ECO:0000256" key="1">
    <source>
        <dbReference type="SAM" id="Phobius"/>
    </source>
</evidence>
<evidence type="ECO:0000313" key="3">
    <source>
        <dbReference type="EMBL" id="PKR83619.1"/>
    </source>
</evidence>
<keyword evidence="4" id="KW-1185">Reference proteome</keyword>
<comment type="caution">
    <text evidence="3">The sequence shown here is derived from an EMBL/GenBank/DDBJ whole genome shotgun (WGS) entry which is preliminary data.</text>
</comment>
<feature type="transmembrane region" description="Helical" evidence="1">
    <location>
        <begin position="60"/>
        <end position="86"/>
    </location>
</feature>
<dbReference type="Proteomes" id="UP000233440">
    <property type="component" value="Unassembled WGS sequence"/>
</dbReference>
<dbReference type="AlphaFoldDB" id="A0A2N3LG89"/>
<organism evidence="3 4">
    <name type="scientific">Heyndrickxia camelliae</name>
    <dbReference type="NCBI Taxonomy" id="1707093"/>
    <lineage>
        <taxon>Bacteria</taxon>
        <taxon>Bacillati</taxon>
        <taxon>Bacillota</taxon>
        <taxon>Bacilli</taxon>
        <taxon>Bacillales</taxon>
        <taxon>Bacillaceae</taxon>
        <taxon>Heyndrickxia</taxon>
    </lineage>
</organism>
<dbReference type="EMBL" id="PIQO01000016">
    <property type="protein sequence ID" value="PKR83619.1"/>
    <property type="molecule type" value="Genomic_DNA"/>
</dbReference>
<keyword evidence="1" id="KW-1133">Transmembrane helix</keyword>
<keyword evidence="1" id="KW-0812">Transmembrane</keyword>
<keyword evidence="1" id="KW-0472">Membrane</keyword>
<dbReference type="Pfam" id="PF13828">
    <property type="entry name" value="DUF4190"/>
    <property type="match status" value="1"/>
</dbReference>
<name>A0A2N3LG89_9BACI</name>
<evidence type="ECO:0000259" key="2">
    <source>
        <dbReference type="Pfam" id="PF13828"/>
    </source>
</evidence>
<proteinExistence type="predicted"/>
<protein>
    <recommendedName>
        <fullName evidence="2">DUF4190 domain-containing protein</fullName>
    </recommendedName>
</protein>
<reference evidence="3 4" key="1">
    <citation type="submission" date="2017-11" db="EMBL/GenBank/DDBJ databases">
        <title>Bacillus camelliae sp. nov., isolated from pu'er tea.</title>
        <authorList>
            <person name="Niu L."/>
        </authorList>
    </citation>
    <scope>NUCLEOTIDE SEQUENCE [LARGE SCALE GENOMIC DNA]</scope>
    <source>
        <strain evidence="3 4">7578-1</strain>
    </source>
</reference>
<accession>A0A2N3LG89</accession>
<dbReference type="RefSeq" id="WP_101355539.1">
    <property type="nucleotide sequence ID" value="NZ_PIQO01000016.1"/>
</dbReference>
<feature type="transmembrane region" description="Helical" evidence="1">
    <location>
        <begin position="12"/>
        <end position="39"/>
    </location>
</feature>
<feature type="domain" description="DUF4190" evidence="2">
    <location>
        <begin position="12"/>
        <end position="74"/>
    </location>
</feature>